<feature type="binding site" evidence="7">
    <location>
        <position position="9"/>
    </location>
    <ligand>
        <name>a divalent metal cation</name>
        <dbReference type="ChEBI" id="CHEBI:60240"/>
    </ligand>
</feature>
<dbReference type="Gene3D" id="3.40.1210.10">
    <property type="entry name" value="Survival protein SurE-like phosphatase/nucleotidase"/>
    <property type="match status" value="1"/>
</dbReference>
<feature type="domain" description="Survival protein SurE-like phosphatase/nucleotidase" evidence="8">
    <location>
        <begin position="3"/>
        <end position="184"/>
    </location>
</feature>
<evidence type="ECO:0000256" key="4">
    <source>
        <dbReference type="ARBA" id="ARBA00022723"/>
    </source>
</evidence>
<keyword evidence="3 7" id="KW-0963">Cytoplasm</keyword>
<dbReference type="Proteomes" id="UP001209076">
    <property type="component" value="Unassembled WGS sequence"/>
</dbReference>
<dbReference type="SUPFAM" id="SSF64167">
    <property type="entry name" value="SurE-like"/>
    <property type="match status" value="1"/>
</dbReference>
<feature type="binding site" evidence="7">
    <location>
        <position position="39"/>
    </location>
    <ligand>
        <name>a divalent metal cation</name>
        <dbReference type="ChEBI" id="CHEBI:60240"/>
    </ligand>
</feature>
<sequence>MNILIVNDDGILEPGIEVLAKQLAPLGNIYVVAPETHQSGQGHGITINEPLKVKDYGNLYGATKALSVLGKPADCTRIAVGLLGVDFDLCVSGVNSGLNVGSDVLYSGTVAAATEALILGIPAIAVSGPKKSLHMAEKSIYKLVKYLLENNVLGKEYILNINYPSSKFEMFLGVKWTTQGKHHHAARFNQVGENLYETVYELIDTNEDDNSDVTAFRTGYLSITPLFENRTHNDLLQILENQKQLNVTAIYDNIIE</sequence>
<dbReference type="HAMAP" id="MF_00060">
    <property type="entry name" value="SurE"/>
    <property type="match status" value="1"/>
</dbReference>
<comment type="function">
    <text evidence="7">Nucleotidase that shows phosphatase activity on nucleoside 5'-monophosphates.</text>
</comment>
<dbReference type="InterPro" id="IPR036523">
    <property type="entry name" value="SurE-like_sf"/>
</dbReference>
<dbReference type="InterPro" id="IPR002828">
    <property type="entry name" value="SurE-like_Pase/nucleotidase"/>
</dbReference>
<keyword evidence="10" id="KW-1185">Reference proteome</keyword>
<comment type="cofactor">
    <cofactor evidence="7">
        <name>a divalent metal cation</name>
        <dbReference type="ChEBI" id="CHEBI:60240"/>
    </cofactor>
    <text evidence="7">Binds 1 divalent metal cation per subunit.</text>
</comment>
<keyword evidence="6 7" id="KW-0378">Hydrolase</keyword>
<comment type="catalytic activity">
    <reaction evidence="1 7">
        <text>a ribonucleoside 5'-phosphate + H2O = a ribonucleoside + phosphate</text>
        <dbReference type="Rhea" id="RHEA:12484"/>
        <dbReference type="ChEBI" id="CHEBI:15377"/>
        <dbReference type="ChEBI" id="CHEBI:18254"/>
        <dbReference type="ChEBI" id="CHEBI:43474"/>
        <dbReference type="ChEBI" id="CHEBI:58043"/>
        <dbReference type="EC" id="3.1.3.5"/>
    </reaction>
</comment>
<comment type="subcellular location">
    <subcellularLocation>
        <location evidence="7">Cytoplasm</location>
    </subcellularLocation>
</comment>
<dbReference type="NCBIfam" id="TIGR00087">
    <property type="entry name" value="surE"/>
    <property type="match status" value="1"/>
</dbReference>
<dbReference type="PANTHER" id="PTHR30457">
    <property type="entry name" value="5'-NUCLEOTIDASE SURE"/>
    <property type="match status" value="1"/>
</dbReference>
<comment type="similarity">
    <text evidence="2 7">Belongs to the SurE nucleotidase family.</text>
</comment>
<name>A0ABT2PWJ5_9MOLU</name>
<feature type="binding site" evidence="7">
    <location>
        <position position="8"/>
    </location>
    <ligand>
        <name>a divalent metal cation</name>
        <dbReference type="ChEBI" id="CHEBI:60240"/>
    </ligand>
</feature>
<evidence type="ECO:0000259" key="8">
    <source>
        <dbReference type="Pfam" id="PF01975"/>
    </source>
</evidence>
<dbReference type="EC" id="3.1.3.5" evidence="7"/>
<dbReference type="RefSeq" id="WP_262096059.1">
    <property type="nucleotide sequence ID" value="NZ_JAOEGN010000006.1"/>
</dbReference>
<evidence type="ECO:0000313" key="9">
    <source>
        <dbReference type="EMBL" id="MCU0104806.1"/>
    </source>
</evidence>
<proteinExistence type="inferred from homology"/>
<dbReference type="Pfam" id="PF01975">
    <property type="entry name" value="SurE"/>
    <property type="match status" value="1"/>
</dbReference>
<gene>
    <name evidence="7 9" type="primary">surE</name>
    <name evidence="9" type="ORF">N7603_03965</name>
</gene>
<protein>
    <recommendedName>
        <fullName evidence="7">5'-nucleotidase SurE</fullName>
        <ecNumber evidence="7">3.1.3.5</ecNumber>
    </recommendedName>
    <alternativeName>
        <fullName evidence="7">Nucleoside 5'-monophosphate phosphohydrolase</fullName>
    </alternativeName>
</protein>
<evidence type="ECO:0000256" key="2">
    <source>
        <dbReference type="ARBA" id="ARBA00011062"/>
    </source>
</evidence>
<feature type="binding site" evidence="7">
    <location>
        <position position="95"/>
    </location>
    <ligand>
        <name>a divalent metal cation</name>
        <dbReference type="ChEBI" id="CHEBI:60240"/>
    </ligand>
</feature>
<keyword evidence="5 7" id="KW-0547">Nucleotide-binding</keyword>
<dbReference type="GO" id="GO:0008253">
    <property type="term" value="F:5'-nucleotidase activity"/>
    <property type="evidence" value="ECO:0007669"/>
    <property type="project" value="UniProtKB-EC"/>
</dbReference>
<dbReference type="InterPro" id="IPR030048">
    <property type="entry name" value="SurE"/>
</dbReference>
<dbReference type="EMBL" id="JAOEGN010000006">
    <property type="protein sequence ID" value="MCU0104806.1"/>
    <property type="molecule type" value="Genomic_DNA"/>
</dbReference>
<organism evidence="9 10">
    <name type="scientific">Paracholeplasma vituli</name>
    <dbReference type="NCBI Taxonomy" id="69473"/>
    <lineage>
        <taxon>Bacteria</taxon>
        <taxon>Bacillati</taxon>
        <taxon>Mycoplasmatota</taxon>
        <taxon>Mollicutes</taxon>
        <taxon>Acholeplasmatales</taxon>
        <taxon>Acholeplasmataceae</taxon>
        <taxon>Paracholeplasma</taxon>
    </lineage>
</organism>
<evidence type="ECO:0000256" key="6">
    <source>
        <dbReference type="ARBA" id="ARBA00022801"/>
    </source>
</evidence>
<evidence type="ECO:0000256" key="3">
    <source>
        <dbReference type="ARBA" id="ARBA00022490"/>
    </source>
</evidence>
<evidence type="ECO:0000256" key="5">
    <source>
        <dbReference type="ARBA" id="ARBA00022741"/>
    </source>
</evidence>
<accession>A0ABT2PWJ5</accession>
<comment type="caution">
    <text evidence="9">The sequence shown here is derived from an EMBL/GenBank/DDBJ whole genome shotgun (WGS) entry which is preliminary data.</text>
</comment>
<evidence type="ECO:0000256" key="7">
    <source>
        <dbReference type="HAMAP-Rule" id="MF_00060"/>
    </source>
</evidence>
<dbReference type="GO" id="GO:0008254">
    <property type="term" value="F:3'-nucleotidase activity"/>
    <property type="evidence" value="ECO:0007669"/>
    <property type="project" value="UniProtKB-EC"/>
</dbReference>
<keyword evidence="4 7" id="KW-0479">Metal-binding</keyword>
<reference evidence="10" key="1">
    <citation type="submission" date="2023-07" db="EMBL/GenBank/DDBJ databases">
        <title>Novel Mycoplasma species identified in domestic and wild animals.</title>
        <authorList>
            <person name="Volokhov D.V."/>
            <person name="Furtak V.A."/>
            <person name="Zagorodnyaya T.A."/>
        </authorList>
    </citation>
    <scope>NUCLEOTIDE SEQUENCE [LARGE SCALE GENOMIC DNA]</scope>
    <source>
        <strain evidence="10">92-19</strain>
    </source>
</reference>
<evidence type="ECO:0000313" key="10">
    <source>
        <dbReference type="Proteomes" id="UP001209076"/>
    </source>
</evidence>
<evidence type="ECO:0000256" key="1">
    <source>
        <dbReference type="ARBA" id="ARBA00000815"/>
    </source>
</evidence>
<dbReference type="PANTHER" id="PTHR30457:SF12">
    <property type="entry name" value="5'_3'-NUCLEOTIDASE SURE"/>
    <property type="match status" value="1"/>
</dbReference>